<evidence type="ECO:0000313" key="3">
    <source>
        <dbReference type="Proteomes" id="UP000320160"/>
    </source>
</evidence>
<comment type="caution">
    <text evidence="2">The sequence shown here is derived from an EMBL/GenBank/DDBJ whole genome shotgun (WGS) entry which is preliminary data.</text>
</comment>
<protein>
    <submittedName>
        <fullName evidence="2">PCRF domain-containing protein</fullName>
    </submittedName>
</protein>
<dbReference type="PANTHER" id="PTHR43116">
    <property type="entry name" value="PEPTIDE CHAIN RELEASE FACTOR 2"/>
    <property type="match status" value="1"/>
</dbReference>
<evidence type="ECO:0000313" key="2">
    <source>
        <dbReference type="EMBL" id="TSB02374.1"/>
    </source>
</evidence>
<reference evidence="2 3" key="1">
    <citation type="submission" date="2019-07" db="EMBL/GenBank/DDBJ databases">
        <authorList>
            <person name="Park M."/>
        </authorList>
    </citation>
    <scope>NUCLEOTIDE SEQUENCE [LARGE SCALE GENOMIC DNA]</scope>
    <source>
        <strain evidence="2 3">KCTC32445</strain>
    </source>
</reference>
<gene>
    <name evidence="2" type="ORF">FOM92_14860</name>
</gene>
<organism evidence="2 3">
    <name type="scientific">Sphingorhabdus contaminans</name>
    <dbReference type="NCBI Taxonomy" id="1343899"/>
    <lineage>
        <taxon>Bacteria</taxon>
        <taxon>Pseudomonadati</taxon>
        <taxon>Pseudomonadota</taxon>
        <taxon>Alphaproteobacteria</taxon>
        <taxon>Sphingomonadales</taxon>
        <taxon>Sphingomonadaceae</taxon>
        <taxon>Sphingorhabdus</taxon>
    </lineage>
</organism>
<dbReference type="PANTHER" id="PTHR43116:SF3">
    <property type="entry name" value="CLASS I PEPTIDE CHAIN RELEASE FACTOR"/>
    <property type="match status" value="1"/>
</dbReference>
<evidence type="ECO:0000259" key="1">
    <source>
        <dbReference type="Pfam" id="PF03462"/>
    </source>
</evidence>
<dbReference type="Proteomes" id="UP000320160">
    <property type="component" value="Unassembled WGS sequence"/>
</dbReference>
<sequence>MESRRGGPVIEQPVIIDIGYIIGGEEGHLLVHALLGMFSAYAEKTGLIHDVMERAPVFGGGLKSAKLGIYCVDGDQFASMHQGTHTLIRVPPNASPQRRHMSCAGVRVSGCNNLPLPLEMADWGEERRRYILDPYRAIIDARRGKLDIDPDIVFAGDFSGIA</sequence>
<keyword evidence="3" id="KW-1185">Reference proteome</keyword>
<accession>A0A553WCG3</accession>
<proteinExistence type="predicted"/>
<dbReference type="Gene3D" id="3.30.70.1660">
    <property type="match status" value="1"/>
</dbReference>
<dbReference type="InterPro" id="IPR005139">
    <property type="entry name" value="PCRF"/>
</dbReference>
<dbReference type="GO" id="GO:0006415">
    <property type="term" value="P:translational termination"/>
    <property type="evidence" value="ECO:0007669"/>
    <property type="project" value="InterPro"/>
</dbReference>
<dbReference type="InterPro" id="IPR045853">
    <property type="entry name" value="Pep_chain_release_fac_I_sf"/>
</dbReference>
<feature type="domain" description="Peptide chain release factor" evidence="1">
    <location>
        <begin position="11"/>
        <end position="106"/>
    </location>
</feature>
<dbReference type="SUPFAM" id="SSF75620">
    <property type="entry name" value="Release factor"/>
    <property type="match status" value="1"/>
</dbReference>
<dbReference type="RefSeq" id="WP_143777592.1">
    <property type="nucleotide sequence ID" value="NZ_VKKU01000002.1"/>
</dbReference>
<name>A0A553WCG3_9SPHN</name>
<dbReference type="Pfam" id="PF03462">
    <property type="entry name" value="PCRF"/>
    <property type="match status" value="1"/>
</dbReference>
<dbReference type="EMBL" id="VKKU01000002">
    <property type="protein sequence ID" value="TSB02374.1"/>
    <property type="molecule type" value="Genomic_DNA"/>
</dbReference>
<dbReference type="AlphaFoldDB" id="A0A553WCG3"/>